<dbReference type="HOGENOM" id="CLU_1943752_0_0_2"/>
<dbReference type="InterPro" id="IPR021508">
    <property type="entry name" value="Gp17-like"/>
</dbReference>
<name>N0BMP3_9EURY</name>
<accession>N0BMP3</accession>
<sequence length="129" mass="14499">MIENIKRDIAQLIGNYVPELSGKVYSAYPKKSAEFPCACLDMVSMAGDNTLGAEIHSYLVRISVFADDRLELDQLVDKVMNAFVGHADELASCHYNGITSISPTAFAFEDREDRWRRDIDVRVVAVLKR</sequence>
<evidence type="ECO:0000313" key="2">
    <source>
        <dbReference type="Proteomes" id="UP000013307"/>
    </source>
</evidence>
<dbReference type="RefSeq" id="WP_015591108.1">
    <property type="nucleotide sequence ID" value="NC_021169.1"/>
</dbReference>
<organism evidence="1 2">
    <name type="scientific">Archaeoglobus sulfaticallidus PM70-1</name>
    <dbReference type="NCBI Taxonomy" id="387631"/>
    <lineage>
        <taxon>Archaea</taxon>
        <taxon>Methanobacteriati</taxon>
        <taxon>Methanobacteriota</taxon>
        <taxon>Archaeoglobi</taxon>
        <taxon>Archaeoglobales</taxon>
        <taxon>Archaeoglobaceae</taxon>
        <taxon>Archaeoglobus</taxon>
    </lineage>
</organism>
<keyword evidence="2" id="KW-1185">Reference proteome</keyword>
<dbReference type="EMBL" id="CP005290">
    <property type="protein sequence ID" value="AGK61510.1"/>
    <property type="molecule type" value="Genomic_DNA"/>
</dbReference>
<dbReference type="Proteomes" id="UP000013307">
    <property type="component" value="Chromosome"/>
</dbReference>
<gene>
    <name evidence="1" type="ORF">Asulf_01532</name>
</gene>
<evidence type="ECO:0000313" key="1">
    <source>
        <dbReference type="EMBL" id="AGK61510.1"/>
    </source>
</evidence>
<dbReference type="AlphaFoldDB" id="N0BMP3"/>
<dbReference type="KEGG" id="ast:Asulf_01532"/>
<protein>
    <submittedName>
        <fullName evidence="1">Uncharacterized protein</fullName>
    </submittedName>
</protein>
<proteinExistence type="predicted"/>
<reference evidence="1 2" key="1">
    <citation type="journal article" date="2013" name="Genome Announc.">
        <title>Complete Genome Sequence of the Thermophilic and Facultatively Chemolithoautotrophic Sulfate Reducer Archaeoglobus sulfaticallidus Strain PM70-1T.</title>
        <authorList>
            <person name="Stokke R."/>
            <person name="Hocking W.P."/>
            <person name="Steinsbu B.O."/>
            <person name="Steen I.H."/>
        </authorList>
    </citation>
    <scope>NUCLEOTIDE SEQUENCE [LARGE SCALE GENOMIC DNA]</scope>
    <source>
        <strain evidence="1">PM70-1</strain>
    </source>
</reference>
<dbReference type="Pfam" id="PF11367">
    <property type="entry name" value="Tail_completion_gp17"/>
    <property type="match status" value="1"/>
</dbReference>
<dbReference type="STRING" id="387631.Asulf_01532"/>
<dbReference type="GeneID" id="15393167"/>